<accession>A0A1V0SKS1</accession>
<name>A0A1V0SKS1_9VIRU</name>
<evidence type="ECO:0000313" key="1">
    <source>
        <dbReference type="EMBL" id="ARF12306.1"/>
    </source>
</evidence>
<reference evidence="1" key="1">
    <citation type="journal article" date="2017" name="Science">
        <title>Giant viruses with an expanded complement of translation system components.</title>
        <authorList>
            <person name="Schulz F."/>
            <person name="Yutin N."/>
            <person name="Ivanova N.N."/>
            <person name="Ortega D.R."/>
            <person name="Lee T.K."/>
            <person name="Vierheilig J."/>
            <person name="Daims H."/>
            <person name="Horn M."/>
            <person name="Wagner M."/>
            <person name="Jensen G.J."/>
            <person name="Kyrpides N.C."/>
            <person name="Koonin E.V."/>
            <person name="Woyke T."/>
        </authorList>
    </citation>
    <scope>NUCLEOTIDE SEQUENCE</scope>
    <source>
        <strain evidence="1">KNV1</strain>
    </source>
</reference>
<gene>
    <name evidence="1" type="ORF">Klosneuvirus_4_121</name>
</gene>
<protein>
    <submittedName>
        <fullName evidence="1">Uncharacterized protein</fullName>
    </submittedName>
</protein>
<dbReference type="EMBL" id="KY684111">
    <property type="protein sequence ID" value="ARF12306.1"/>
    <property type="molecule type" value="Genomic_DNA"/>
</dbReference>
<organism evidence="1">
    <name type="scientific">Klosneuvirus KNV1</name>
    <dbReference type="NCBI Taxonomy" id="1977640"/>
    <lineage>
        <taxon>Viruses</taxon>
        <taxon>Varidnaviria</taxon>
        <taxon>Bamfordvirae</taxon>
        <taxon>Nucleocytoviricota</taxon>
        <taxon>Megaviricetes</taxon>
        <taxon>Imitervirales</taxon>
        <taxon>Mimiviridae</taxon>
        <taxon>Klosneuvirinae</taxon>
        <taxon>Klosneuvirus</taxon>
    </lineage>
</organism>
<sequence length="146" mass="16510">MQALESYDNLDLFQSSHRFNSSPVLDKGISLINSMVELDYITYGNKGLEFTDAGIKYMLKKWDDDKAMMTNSNVDFSFAYALNGSDPNGKKSGHHMLNEFKTKNLIIDVQNDEVDYNNAVFKKEYDAMEPGVDDVEKVNGVGDFIL</sequence>
<proteinExistence type="predicted"/>